<evidence type="ECO:0000259" key="3">
    <source>
        <dbReference type="Pfam" id="PF24181"/>
    </source>
</evidence>
<feature type="region of interest" description="Disordered" evidence="1">
    <location>
        <begin position="749"/>
        <end position="800"/>
    </location>
</feature>
<dbReference type="InterPro" id="IPR057567">
    <property type="entry name" value="TPR_TTI1_C"/>
</dbReference>
<protein>
    <recommendedName>
        <fullName evidence="6">TELO2-interacting protein 1 homolog</fullName>
    </recommendedName>
</protein>
<dbReference type="PANTHER" id="PTHR18460">
    <property type="entry name" value="TEL2 INTERACTING PROTEIN 1 TTI1 FAMILY MEMBER"/>
    <property type="match status" value="1"/>
</dbReference>
<evidence type="ECO:0000313" key="5">
    <source>
        <dbReference type="Proteomes" id="UP001353858"/>
    </source>
</evidence>
<dbReference type="EMBL" id="JARPUR010000002">
    <property type="protein sequence ID" value="KAK4882166.1"/>
    <property type="molecule type" value="Genomic_DNA"/>
</dbReference>
<feature type="domain" description="TTI1 C-terminal TPR" evidence="3">
    <location>
        <begin position="724"/>
        <end position="991"/>
    </location>
</feature>
<dbReference type="SUPFAM" id="SSF48371">
    <property type="entry name" value="ARM repeat"/>
    <property type="match status" value="1"/>
</dbReference>
<dbReference type="PANTHER" id="PTHR18460:SF3">
    <property type="entry name" value="TELO2-INTERACTING PROTEIN 1 HOMOLOG"/>
    <property type="match status" value="1"/>
</dbReference>
<comment type="caution">
    <text evidence="4">The sequence shown here is derived from an EMBL/GenBank/DDBJ whole genome shotgun (WGS) entry which is preliminary data.</text>
</comment>
<dbReference type="GO" id="GO:0005737">
    <property type="term" value="C:cytoplasm"/>
    <property type="evidence" value="ECO:0007669"/>
    <property type="project" value="TreeGrafter"/>
</dbReference>
<dbReference type="InterPro" id="IPR049362">
    <property type="entry name" value="TTI1_rpt"/>
</dbReference>
<sequence>MDVHLRNLIHFQTLSTLVLRMHRNPELTESYLLELLNLLPTVNSNVIEDLLSGIFSGITDIFARCNRNSSADQKLKCLITDALKIIFEKIRITSLPVFYNFYIFLLKHIYDKNQKDAVANIHEEYKLSIMTATTTLLKSITWDVRRTLYNREHGVFLCQILHISIQMAKNEKLRSLKLACIECIMALAQVHHDFSTENIEFRKQVADVFMFFAPGVISGLASIAVDDDKCGHKVTATAVQAWGKIVAMQMYNYNPALLNPFYSQDQNSDSHPKETSYKMHDDIKNYIQNSKMDLQWYKQSDEKLQKIISLLTKLTWHSHAKVRLELAHSCLLIAGNCAITIPLAVSKAVEILIKLSEDEDPDVSTTCKAGLKTFCDTFSPVTYKCLLENLEEQFFTSLTAVPRIFNSFDENQQISALNLVIGYLRTFGTNLEQVLRSASHSKRLLDTLLHISEFERRDIRLFEEYSIQDLRLDIDPLTPWKNFRYFRNDTVQKKIEMICTVLAELNTADEIIDLIVNIFYNYDDNRREATYILNNMLAGIPDKNVEEHFKLLYDVICMYIDPQYWKLPLEVSYQCLLPQVQYNVIQICLQIEGISKIATKMKQKFASLLCRILYPLLEHAGSVNPLIKIAAATAIAKISVACGYDSVSNLISKNSDYFSFHAINKMYKSEENLEALKVFTAVMKYSDITILPSISDVIFEILSQTYDKYFHDEYATAYLQLFKIFIESLRRWLRIEVIIEPIKTKHEKEEEHEHFRVANTNADYDSDDSVEESIKEDMKKWKKENEDDGEDSLDEQEDEEYEINTAPPYITLTATLLKTALNFLPSKDKTCKLLVLDILNNGLEVIRDWENDLLPIVHQIWSPLVQRFKETSDSLIINRSFELLVTLARLSKDFIRFRTVKDLLPSLITILKDLADHSYLKDHGATYRCTQAYKLQLNMLQQLSRVVVNLDMTDSDIDAVMNVVIFYLSDKQPIPLQNAAKGFYMDLLKYDSVLTTAMLENFLTNEEYTSKVKEYEVNINFCFKMIPRTAKNN</sequence>
<proteinExistence type="predicted"/>
<dbReference type="InterPro" id="IPR052587">
    <property type="entry name" value="TELO2-interacting_protein_1"/>
</dbReference>
<dbReference type="InterPro" id="IPR016024">
    <property type="entry name" value="ARM-type_fold"/>
</dbReference>
<feature type="compositionally biased region" description="Acidic residues" evidence="1">
    <location>
        <begin position="786"/>
        <end position="800"/>
    </location>
</feature>
<reference evidence="5" key="1">
    <citation type="submission" date="2023-01" db="EMBL/GenBank/DDBJ databases">
        <title>Key to firefly adult light organ development and bioluminescence: homeobox transcription factors regulate luciferase expression and transportation to peroxisome.</title>
        <authorList>
            <person name="Fu X."/>
        </authorList>
    </citation>
    <scope>NUCLEOTIDE SEQUENCE [LARGE SCALE GENOMIC DNA]</scope>
</reference>
<keyword evidence="5" id="KW-1185">Reference proteome</keyword>
<feature type="compositionally biased region" description="Basic and acidic residues" evidence="1">
    <location>
        <begin position="772"/>
        <end position="785"/>
    </location>
</feature>
<feature type="domain" description="TTI1 N-terminal TPR" evidence="2">
    <location>
        <begin position="11"/>
        <end position="359"/>
    </location>
</feature>
<dbReference type="Pfam" id="PF21547">
    <property type="entry name" value="TTI1"/>
    <property type="match status" value="1"/>
</dbReference>
<dbReference type="InterPro" id="IPR011989">
    <property type="entry name" value="ARM-like"/>
</dbReference>
<dbReference type="Pfam" id="PF24176">
    <property type="entry name" value="TPR_TTI1_2nd"/>
    <property type="match status" value="1"/>
</dbReference>
<dbReference type="AlphaFoldDB" id="A0AAN7SAL6"/>
<evidence type="ECO:0000313" key="4">
    <source>
        <dbReference type="EMBL" id="KAK4882166.1"/>
    </source>
</evidence>
<organism evidence="4 5">
    <name type="scientific">Aquatica leii</name>
    <dbReference type="NCBI Taxonomy" id="1421715"/>
    <lineage>
        <taxon>Eukaryota</taxon>
        <taxon>Metazoa</taxon>
        <taxon>Ecdysozoa</taxon>
        <taxon>Arthropoda</taxon>
        <taxon>Hexapoda</taxon>
        <taxon>Insecta</taxon>
        <taxon>Pterygota</taxon>
        <taxon>Neoptera</taxon>
        <taxon>Endopterygota</taxon>
        <taxon>Coleoptera</taxon>
        <taxon>Polyphaga</taxon>
        <taxon>Elateriformia</taxon>
        <taxon>Elateroidea</taxon>
        <taxon>Lampyridae</taxon>
        <taxon>Luciolinae</taxon>
        <taxon>Aquatica</taxon>
    </lineage>
</organism>
<dbReference type="InterPro" id="IPR057566">
    <property type="entry name" value="TPR_TTI1_N"/>
</dbReference>
<dbReference type="Proteomes" id="UP001353858">
    <property type="component" value="Unassembled WGS sequence"/>
</dbReference>
<dbReference type="Pfam" id="PF24173">
    <property type="entry name" value="TPR_TTI1_N"/>
    <property type="match status" value="1"/>
</dbReference>
<evidence type="ECO:0000256" key="1">
    <source>
        <dbReference type="SAM" id="MobiDB-lite"/>
    </source>
</evidence>
<dbReference type="Gene3D" id="1.25.10.10">
    <property type="entry name" value="Leucine-rich Repeat Variant"/>
    <property type="match status" value="1"/>
</dbReference>
<gene>
    <name evidence="4" type="ORF">RN001_005485</name>
</gene>
<evidence type="ECO:0008006" key="6">
    <source>
        <dbReference type="Google" id="ProtNLM"/>
    </source>
</evidence>
<evidence type="ECO:0000259" key="2">
    <source>
        <dbReference type="Pfam" id="PF24173"/>
    </source>
</evidence>
<dbReference type="Pfam" id="PF24181">
    <property type="entry name" value="TPR_TTI1_C"/>
    <property type="match status" value="1"/>
</dbReference>
<accession>A0AAN7SAL6</accession>
<name>A0AAN7SAL6_9COLE</name>